<reference evidence="3 4" key="1">
    <citation type="submission" date="2018-05" db="EMBL/GenBank/DDBJ databases">
        <title>A metagenomic window into the 2 km-deep terrestrial subsurface aquifer revealed taxonomically and functionally diverse microbial community comprising novel uncultured bacterial lineages.</title>
        <authorList>
            <person name="Kadnikov V.V."/>
            <person name="Mardanov A.V."/>
            <person name="Beletsky A.V."/>
            <person name="Banks D."/>
            <person name="Pimenov N.V."/>
            <person name="Frank Y.A."/>
            <person name="Karnachuk O.V."/>
            <person name="Ravin N.V."/>
        </authorList>
    </citation>
    <scope>NUCLEOTIDE SEQUENCE [LARGE SCALE GENOMIC DNA]</scope>
    <source>
        <strain evidence="3">BY5</strain>
    </source>
</reference>
<keyword evidence="2" id="KW-0812">Transmembrane</keyword>
<proteinExistence type="predicted"/>
<dbReference type="EMBL" id="QOQW01000029">
    <property type="protein sequence ID" value="RCK77991.1"/>
    <property type="molecule type" value="Genomic_DNA"/>
</dbReference>
<comment type="caution">
    <text evidence="3">The sequence shown here is derived from an EMBL/GenBank/DDBJ whole genome shotgun (WGS) entry which is preliminary data.</text>
</comment>
<accession>A0A367ZKU6</accession>
<keyword evidence="2" id="KW-0472">Membrane</keyword>
<name>A0A367ZKU6_9BACT</name>
<evidence type="ECO:0000313" key="3">
    <source>
        <dbReference type="EMBL" id="RCK77991.1"/>
    </source>
</evidence>
<keyword evidence="2" id="KW-1133">Transmembrane helix</keyword>
<feature type="region of interest" description="Disordered" evidence="1">
    <location>
        <begin position="1"/>
        <end position="21"/>
    </location>
</feature>
<evidence type="ECO:0000313" key="4">
    <source>
        <dbReference type="Proteomes" id="UP000252355"/>
    </source>
</evidence>
<sequence>MSRSPAADAAPPGRPGRPATGARRGWVAYLVAILIAVVCLYLLAWPIVRRVVLHQDDEVAEELHGQPADPDDDLR</sequence>
<dbReference type="Proteomes" id="UP000252355">
    <property type="component" value="Unassembled WGS sequence"/>
</dbReference>
<dbReference type="AlphaFoldDB" id="A0A367ZKU6"/>
<evidence type="ECO:0000256" key="1">
    <source>
        <dbReference type="SAM" id="MobiDB-lite"/>
    </source>
</evidence>
<organism evidence="3 4">
    <name type="scientific">Candidatus Ozemobacter sibiricus</name>
    <dbReference type="NCBI Taxonomy" id="2268124"/>
    <lineage>
        <taxon>Bacteria</taxon>
        <taxon>Candidatus Ozemobacteria</taxon>
        <taxon>Candidatus Ozemobacterales</taxon>
        <taxon>Candidatus Ozemobacteraceae</taxon>
        <taxon>Candidatus Ozemobacter</taxon>
    </lineage>
</organism>
<evidence type="ECO:0000256" key="2">
    <source>
        <dbReference type="SAM" id="Phobius"/>
    </source>
</evidence>
<gene>
    <name evidence="3" type="ORF">OZSIB_1900</name>
</gene>
<protein>
    <submittedName>
        <fullName evidence="3">Uncharacterized protein</fullName>
    </submittedName>
</protein>
<feature type="transmembrane region" description="Helical" evidence="2">
    <location>
        <begin position="26"/>
        <end position="48"/>
    </location>
</feature>